<feature type="compositionally biased region" description="Gly residues" evidence="1">
    <location>
        <begin position="7"/>
        <end position="19"/>
    </location>
</feature>
<comment type="caution">
    <text evidence="2">The sequence shown here is derived from an EMBL/GenBank/DDBJ whole genome shotgun (WGS) entry which is preliminary data.</text>
</comment>
<sequence length="127" mass="12676">MPPGGGPPGGMRPGGGIPPGGIPPGGIMAACGFPPGGPPGGGPKLGIESQCSANCPFSMRNMFHTRFDFVAWVTGSGISREVTWITLSPSPMMAISLAGGSGGPGGIWLMSLTKPSRPLGAPSMCWI</sequence>
<gene>
    <name evidence="2" type="ORF">CR492_18105</name>
</gene>
<organism evidence="2 3">
    <name type="scientific">Methylocella silvestris</name>
    <dbReference type="NCBI Taxonomy" id="199596"/>
    <lineage>
        <taxon>Bacteria</taxon>
        <taxon>Pseudomonadati</taxon>
        <taxon>Pseudomonadota</taxon>
        <taxon>Alphaproteobacteria</taxon>
        <taxon>Hyphomicrobiales</taxon>
        <taxon>Beijerinckiaceae</taxon>
        <taxon>Methylocella</taxon>
    </lineage>
</organism>
<reference evidence="2 3" key="1">
    <citation type="submission" date="2017-10" db="EMBL/GenBank/DDBJ databases">
        <title>Genome announcement of Methylocella silvestris TVC from permafrost.</title>
        <authorList>
            <person name="Wang J."/>
            <person name="Geng K."/>
            <person name="Ul-Haque F."/>
            <person name="Crombie A.T."/>
            <person name="Street L.E."/>
            <person name="Wookey P.A."/>
            <person name="Murrell J.C."/>
            <person name="Pratscher J."/>
        </authorList>
    </citation>
    <scope>NUCLEOTIDE SEQUENCE [LARGE SCALE GENOMIC DNA]</scope>
    <source>
        <strain evidence="2 3">TVC</strain>
    </source>
</reference>
<protein>
    <submittedName>
        <fullName evidence="2">Uncharacterized protein</fullName>
    </submittedName>
</protein>
<evidence type="ECO:0000313" key="3">
    <source>
        <dbReference type="Proteomes" id="UP000236286"/>
    </source>
</evidence>
<dbReference type="AlphaFoldDB" id="A0A2J7TCR2"/>
<name>A0A2J7TCR2_METSI</name>
<evidence type="ECO:0000313" key="2">
    <source>
        <dbReference type="EMBL" id="PNG24566.1"/>
    </source>
</evidence>
<feature type="region of interest" description="Disordered" evidence="1">
    <location>
        <begin position="1"/>
        <end position="23"/>
    </location>
</feature>
<proteinExistence type="predicted"/>
<dbReference type="Proteomes" id="UP000236286">
    <property type="component" value="Unassembled WGS sequence"/>
</dbReference>
<evidence type="ECO:0000256" key="1">
    <source>
        <dbReference type="SAM" id="MobiDB-lite"/>
    </source>
</evidence>
<accession>A0A2J7TCR2</accession>
<dbReference type="EMBL" id="PDZR01000029">
    <property type="protein sequence ID" value="PNG24566.1"/>
    <property type="molecule type" value="Genomic_DNA"/>
</dbReference>